<name>A0A7W9MI50_9ACTN</name>
<evidence type="ECO:0000259" key="5">
    <source>
        <dbReference type="PROSITE" id="PS50931"/>
    </source>
</evidence>
<comment type="caution">
    <text evidence="6">The sequence shown here is derived from an EMBL/GenBank/DDBJ whole genome shotgun (WGS) entry which is preliminary data.</text>
</comment>
<evidence type="ECO:0000256" key="3">
    <source>
        <dbReference type="ARBA" id="ARBA00023125"/>
    </source>
</evidence>
<comment type="similarity">
    <text evidence="1">Belongs to the LysR transcriptional regulatory family.</text>
</comment>
<dbReference type="InterPro" id="IPR036388">
    <property type="entry name" value="WH-like_DNA-bd_sf"/>
</dbReference>
<keyword evidence="7" id="KW-1185">Reference proteome</keyword>
<dbReference type="RefSeq" id="WP_184540996.1">
    <property type="nucleotide sequence ID" value="NZ_JACHMP010000001.1"/>
</dbReference>
<dbReference type="Gene3D" id="3.40.190.10">
    <property type="entry name" value="Periplasmic binding protein-like II"/>
    <property type="match status" value="2"/>
</dbReference>
<keyword evidence="3 6" id="KW-0238">DNA-binding</keyword>
<keyword evidence="2" id="KW-0805">Transcription regulation</keyword>
<evidence type="ECO:0000313" key="6">
    <source>
        <dbReference type="EMBL" id="MBB5821832.1"/>
    </source>
</evidence>
<keyword evidence="4" id="KW-0804">Transcription</keyword>
<evidence type="ECO:0000313" key="7">
    <source>
        <dbReference type="Proteomes" id="UP000540685"/>
    </source>
</evidence>
<gene>
    <name evidence="6" type="ORF">F4562_004894</name>
</gene>
<dbReference type="InterPro" id="IPR005119">
    <property type="entry name" value="LysR_subst-bd"/>
</dbReference>
<evidence type="ECO:0000256" key="2">
    <source>
        <dbReference type="ARBA" id="ARBA00023015"/>
    </source>
</evidence>
<dbReference type="GO" id="GO:0003677">
    <property type="term" value="F:DNA binding"/>
    <property type="evidence" value="ECO:0007669"/>
    <property type="project" value="UniProtKB-KW"/>
</dbReference>
<accession>A0A7W9MI50</accession>
<dbReference type="Pfam" id="PF00126">
    <property type="entry name" value="HTH_1"/>
    <property type="match status" value="1"/>
</dbReference>
<dbReference type="PRINTS" id="PR00039">
    <property type="entry name" value="HTHLYSR"/>
</dbReference>
<evidence type="ECO:0000256" key="1">
    <source>
        <dbReference type="ARBA" id="ARBA00009437"/>
    </source>
</evidence>
<proteinExistence type="inferred from homology"/>
<dbReference type="PROSITE" id="PS50931">
    <property type="entry name" value="HTH_LYSR"/>
    <property type="match status" value="1"/>
</dbReference>
<dbReference type="EMBL" id="JACHMP010000001">
    <property type="protein sequence ID" value="MBB5821832.1"/>
    <property type="molecule type" value="Genomic_DNA"/>
</dbReference>
<dbReference type="InterPro" id="IPR000847">
    <property type="entry name" value="LysR_HTH_N"/>
</dbReference>
<dbReference type="GO" id="GO:0003700">
    <property type="term" value="F:DNA-binding transcription factor activity"/>
    <property type="evidence" value="ECO:0007669"/>
    <property type="project" value="InterPro"/>
</dbReference>
<dbReference type="AlphaFoldDB" id="A0A7W9MI50"/>
<dbReference type="Pfam" id="PF03466">
    <property type="entry name" value="LysR_substrate"/>
    <property type="match status" value="1"/>
</dbReference>
<feature type="domain" description="HTH lysR-type" evidence="5">
    <location>
        <begin position="1"/>
        <end position="58"/>
    </location>
</feature>
<dbReference type="PANTHER" id="PTHR30346">
    <property type="entry name" value="TRANSCRIPTIONAL DUAL REGULATOR HCAR-RELATED"/>
    <property type="match status" value="1"/>
</dbReference>
<dbReference type="PANTHER" id="PTHR30346:SF29">
    <property type="entry name" value="LYSR SUBSTRATE-BINDING"/>
    <property type="match status" value="1"/>
</dbReference>
<dbReference type="SUPFAM" id="SSF53850">
    <property type="entry name" value="Periplasmic binding protein-like II"/>
    <property type="match status" value="1"/>
</dbReference>
<protein>
    <submittedName>
        <fullName evidence="6">DNA-binding transcriptional LysR family regulator</fullName>
    </submittedName>
</protein>
<dbReference type="Proteomes" id="UP000540685">
    <property type="component" value="Unassembled WGS sequence"/>
</dbReference>
<dbReference type="SUPFAM" id="SSF46785">
    <property type="entry name" value="Winged helix' DNA-binding domain"/>
    <property type="match status" value="1"/>
</dbReference>
<reference evidence="6 7" key="1">
    <citation type="submission" date="2020-08" db="EMBL/GenBank/DDBJ databases">
        <title>Sequencing the genomes of 1000 actinobacteria strains.</title>
        <authorList>
            <person name="Klenk H.-P."/>
        </authorList>
    </citation>
    <scope>NUCLEOTIDE SEQUENCE [LARGE SCALE GENOMIC DNA]</scope>
    <source>
        <strain evidence="6 7">DSM 46887</strain>
    </source>
</reference>
<evidence type="ECO:0000256" key="4">
    <source>
        <dbReference type="ARBA" id="ARBA00023163"/>
    </source>
</evidence>
<dbReference type="GO" id="GO:0032993">
    <property type="term" value="C:protein-DNA complex"/>
    <property type="evidence" value="ECO:0007669"/>
    <property type="project" value="TreeGrafter"/>
</dbReference>
<dbReference type="CDD" id="cd08423">
    <property type="entry name" value="PBP2_LTTR_like_6"/>
    <property type="match status" value="1"/>
</dbReference>
<organism evidence="6 7">
    <name type="scientific">Streptosporangium becharense</name>
    <dbReference type="NCBI Taxonomy" id="1816182"/>
    <lineage>
        <taxon>Bacteria</taxon>
        <taxon>Bacillati</taxon>
        <taxon>Actinomycetota</taxon>
        <taxon>Actinomycetes</taxon>
        <taxon>Streptosporangiales</taxon>
        <taxon>Streptosporangiaceae</taxon>
        <taxon>Streptosporangium</taxon>
    </lineage>
</organism>
<dbReference type="InterPro" id="IPR036390">
    <property type="entry name" value="WH_DNA-bd_sf"/>
</dbReference>
<dbReference type="Gene3D" id="1.10.10.10">
    <property type="entry name" value="Winged helix-like DNA-binding domain superfamily/Winged helix DNA-binding domain"/>
    <property type="match status" value="1"/>
</dbReference>
<sequence length="296" mass="31156">MDAHRLLVFRQIARSGSIGAAARVLGWTQPAVSQHLRHLERQAGLPLVLRRPRGIQLTEAGRTLLGHADALATRLHAAADEMNALAQLEGGTVRLAAFPSAGATVVPAAMSLLAARHPALDVRLLQAEPPEALELVTVGEADLAVTFAHDGQPFTVPSGLVALPVGEDPVRLVLPNGHAQAEAAAVDLRSLAADRWIAGCERCTAHLERLCLAAGFTPDIRHGSDDYVVAQSLIAHGLGIGLLPQLALEAFHNPGVTAREVPGLRPRALHVVHHREAGRTPAVRAAVRAVRDAIAG</sequence>